<organism evidence="2">
    <name type="scientific">candidate division WOR-3 bacterium</name>
    <dbReference type="NCBI Taxonomy" id="2052148"/>
    <lineage>
        <taxon>Bacteria</taxon>
        <taxon>Bacteria division WOR-3</taxon>
    </lineage>
</organism>
<dbReference type="AlphaFoldDB" id="A0A7V3ZVX3"/>
<dbReference type="InterPro" id="IPR041551">
    <property type="entry name" value="RE_BsaWI"/>
</dbReference>
<evidence type="ECO:0000259" key="1">
    <source>
        <dbReference type="Pfam" id="PF18643"/>
    </source>
</evidence>
<accession>A0A7V3ZVX3</accession>
<gene>
    <name evidence="2" type="ORF">ENU74_06365</name>
</gene>
<feature type="domain" description="BsaWI restriction endonuclease type 2" evidence="1">
    <location>
        <begin position="61"/>
        <end position="116"/>
    </location>
</feature>
<protein>
    <recommendedName>
        <fullName evidence="1">BsaWI restriction endonuclease type 2 domain-containing protein</fullName>
    </recommendedName>
</protein>
<name>A0A7V3ZVX3_UNCW3</name>
<comment type="caution">
    <text evidence="2">The sequence shown here is derived from an EMBL/GenBank/DDBJ whole genome shotgun (WGS) entry which is preliminary data.</text>
</comment>
<reference evidence="2" key="1">
    <citation type="journal article" date="2020" name="mSystems">
        <title>Genome- and Community-Level Interaction Insights into Carbon Utilization and Element Cycling Functions of Hydrothermarchaeota in Hydrothermal Sediment.</title>
        <authorList>
            <person name="Zhou Z."/>
            <person name="Liu Y."/>
            <person name="Xu W."/>
            <person name="Pan J."/>
            <person name="Luo Z.H."/>
            <person name="Li M."/>
        </authorList>
    </citation>
    <scope>NUCLEOTIDE SEQUENCE [LARGE SCALE GENOMIC DNA]</scope>
    <source>
        <strain evidence="2">SpSt-697</strain>
    </source>
</reference>
<proteinExistence type="predicted"/>
<evidence type="ECO:0000313" key="2">
    <source>
        <dbReference type="EMBL" id="HGK64192.1"/>
    </source>
</evidence>
<sequence length="119" mass="13802">MEAGGNWEEYVRLYLSEKLKNTNIEIIKGNEKEIKKRSEKLWKLLSLPLKSSPNIENVWGDIDLVAIKDELPITIISCKLSLHGRFTETLFWSLLYRMLTKIKVVLATPDAGRQQKEDE</sequence>
<dbReference type="Pfam" id="PF18643">
    <property type="entry name" value="RE_BsaWI"/>
    <property type="match status" value="1"/>
</dbReference>
<dbReference type="EMBL" id="DTDR01000155">
    <property type="protein sequence ID" value="HGK64192.1"/>
    <property type="molecule type" value="Genomic_DNA"/>
</dbReference>